<evidence type="ECO:0000313" key="1">
    <source>
        <dbReference type="EMBL" id="KAK4354193.1"/>
    </source>
</evidence>
<evidence type="ECO:0000313" key="2">
    <source>
        <dbReference type="Proteomes" id="UP001291623"/>
    </source>
</evidence>
<protein>
    <submittedName>
        <fullName evidence="1">Uncharacterized protein</fullName>
    </submittedName>
</protein>
<name>A0AAE1RM46_9SOLA</name>
<sequence>MLPKDRLGNRLVPSLYYPHSLGQQLSSTFSVDCQLVQLASKDSCHPAQHKIDPSRYDGNSDDDTYETILLSPSLRSPISTTPYKRDTTTSQIRHSITYHSSNHKEETRLQGILGRYPVANRLELRRGGTTYFKRHRQDIYPLLSKIIHRSDQRRRSQGRYGGSRIQV</sequence>
<gene>
    <name evidence="1" type="ORF">RND71_026387</name>
</gene>
<accession>A0AAE1RM46</accession>
<dbReference type="Proteomes" id="UP001291623">
    <property type="component" value="Unassembled WGS sequence"/>
</dbReference>
<dbReference type="EMBL" id="JAVYJV010000014">
    <property type="protein sequence ID" value="KAK4354193.1"/>
    <property type="molecule type" value="Genomic_DNA"/>
</dbReference>
<dbReference type="AlphaFoldDB" id="A0AAE1RM46"/>
<organism evidence="1 2">
    <name type="scientific">Anisodus tanguticus</name>
    <dbReference type="NCBI Taxonomy" id="243964"/>
    <lineage>
        <taxon>Eukaryota</taxon>
        <taxon>Viridiplantae</taxon>
        <taxon>Streptophyta</taxon>
        <taxon>Embryophyta</taxon>
        <taxon>Tracheophyta</taxon>
        <taxon>Spermatophyta</taxon>
        <taxon>Magnoliopsida</taxon>
        <taxon>eudicotyledons</taxon>
        <taxon>Gunneridae</taxon>
        <taxon>Pentapetalae</taxon>
        <taxon>asterids</taxon>
        <taxon>lamiids</taxon>
        <taxon>Solanales</taxon>
        <taxon>Solanaceae</taxon>
        <taxon>Solanoideae</taxon>
        <taxon>Hyoscyameae</taxon>
        <taxon>Anisodus</taxon>
    </lineage>
</organism>
<reference evidence="1" key="1">
    <citation type="submission" date="2023-12" db="EMBL/GenBank/DDBJ databases">
        <title>Genome assembly of Anisodus tanguticus.</title>
        <authorList>
            <person name="Wang Y.-J."/>
        </authorList>
    </citation>
    <scope>NUCLEOTIDE SEQUENCE</scope>
    <source>
        <strain evidence="1">KB-2021</strain>
        <tissue evidence="1">Leaf</tissue>
    </source>
</reference>
<proteinExistence type="predicted"/>
<keyword evidence="2" id="KW-1185">Reference proteome</keyword>
<comment type="caution">
    <text evidence="1">The sequence shown here is derived from an EMBL/GenBank/DDBJ whole genome shotgun (WGS) entry which is preliminary data.</text>
</comment>